<keyword evidence="4" id="KW-1185">Reference proteome</keyword>
<dbReference type="OrthoDB" id="241105at2"/>
<reference evidence="3 4" key="1">
    <citation type="submission" date="2019-02" db="EMBL/GenBank/DDBJ databases">
        <title>Deep-cultivation of Planctomycetes and their phenomic and genomic characterization uncovers novel biology.</title>
        <authorList>
            <person name="Wiegand S."/>
            <person name="Jogler M."/>
            <person name="Boedeker C."/>
            <person name="Pinto D."/>
            <person name="Vollmers J."/>
            <person name="Rivas-Marin E."/>
            <person name="Kohn T."/>
            <person name="Peeters S.H."/>
            <person name="Heuer A."/>
            <person name="Rast P."/>
            <person name="Oberbeckmann S."/>
            <person name="Bunk B."/>
            <person name="Jeske O."/>
            <person name="Meyerdierks A."/>
            <person name="Storesund J.E."/>
            <person name="Kallscheuer N."/>
            <person name="Luecker S."/>
            <person name="Lage O.M."/>
            <person name="Pohl T."/>
            <person name="Merkel B.J."/>
            <person name="Hornburger P."/>
            <person name="Mueller R.-W."/>
            <person name="Bruemmer F."/>
            <person name="Labrenz M."/>
            <person name="Spormann A.M."/>
            <person name="Op den Camp H."/>
            <person name="Overmann J."/>
            <person name="Amann R."/>
            <person name="Jetten M.S.M."/>
            <person name="Mascher T."/>
            <person name="Medema M.H."/>
            <person name="Devos D.P."/>
            <person name="Kaster A.-K."/>
            <person name="Ovreas L."/>
            <person name="Rohde M."/>
            <person name="Galperin M.Y."/>
            <person name="Jogler C."/>
        </authorList>
    </citation>
    <scope>NUCLEOTIDE SEQUENCE [LARGE SCALE GENOMIC DNA]</scope>
    <source>
        <strain evidence="3 4">V22</strain>
    </source>
</reference>
<dbReference type="AlphaFoldDB" id="A0A517TDX5"/>
<evidence type="ECO:0000259" key="2">
    <source>
        <dbReference type="Pfam" id="PF14238"/>
    </source>
</evidence>
<dbReference type="PROSITE" id="PS51257">
    <property type="entry name" value="PROKAR_LIPOPROTEIN"/>
    <property type="match status" value="1"/>
</dbReference>
<dbReference type="Proteomes" id="UP000319976">
    <property type="component" value="Chromosome"/>
</dbReference>
<feature type="compositionally biased region" description="Acidic residues" evidence="1">
    <location>
        <begin position="412"/>
        <end position="431"/>
    </location>
</feature>
<dbReference type="InterPro" id="IPR025641">
    <property type="entry name" value="DUF4340"/>
</dbReference>
<accession>A0A517TDX5</accession>
<evidence type="ECO:0000313" key="4">
    <source>
        <dbReference type="Proteomes" id="UP000319976"/>
    </source>
</evidence>
<dbReference type="KEGG" id="chya:V22_38480"/>
<proteinExistence type="predicted"/>
<feature type="compositionally biased region" description="Low complexity" evidence="1">
    <location>
        <begin position="513"/>
        <end position="523"/>
    </location>
</feature>
<evidence type="ECO:0000256" key="1">
    <source>
        <dbReference type="SAM" id="MobiDB-lite"/>
    </source>
</evidence>
<organism evidence="3 4">
    <name type="scientific">Calycomorphotria hydatis</name>
    <dbReference type="NCBI Taxonomy" id="2528027"/>
    <lineage>
        <taxon>Bacteria</taxon>
        <taxon>Pseudomonadati</taxon>
        <taxon>Planctomycetota</taxon>
        <taxon>Planctomycetia</taxon>
        <taxon>Planctomycetales</taxon>
        <taxon>Planctomycetaceae</taxon>
        <taxon>Calycomorphotria</taxon>
    </lineage>
</organism>
<feature type="region of interest" description="Disordered" evidence="1">
    <location>
        <begin position="356"/>
        <end position="379"/>
    </location>
</feature>
<dbReference type="Pfam" id="PF14238">
    <property type="entry name" value="DUF4340"/>
    <property type="match status" value="1"/>
</dbReference>
<evidence type="ECO:0000313" key="3">
    <source>
        <dbReference type="EMBL" id="QDT66578.1"/>
    </source>
</evidence>
<protein>
    <recommendedName>
        <fullName evidence="2">DUF4340 domain-containing protein</fullName>
    </recommendedName>
</protein>
<dbReference type="RefSeq" id="WP_145265777.1">
    <property type="nucleotide sequence ID" value="NZ_CP036316.1"/>
</dbReference>
<feature type="compositionally biased region" description="Basic and acidic residues" evidence="1">
    <location>
        <begin position="432"/>
        <end position="454"/>
    </location>
</feature>
<feature type="region of interest" description="Disordered" evidence="1">
    <location>
        <begin position="502"/>
        <end position="556"/>
    </location>
</feature>
<feature type="region of interest" description="Disordered" evidence="1">
    <location>
        <begin position="399"/>
        <end position="454"/>
    </location>
</feature>
<dbReference type="EMBL" id="CP036316">
    <property type="protein sequence ID" value="QDT66578.1"/>
    <property type="molecule type" value="Genomic_DNA"/>
</dbReference>
<sequence>MSEWQRTYGFIGVAAACVLIAYGANLASTPAPPPEYDKVGEAYYPDFTDPFDAKTLRVVTYDDETTVIKTFLVEYEDGLYRIAPYGYPADAEDRLSKVATSVIGIERGSLVSRRDSDHEKYGVIDPDSRDDTKLKGRGQRLTLEDESGEVLADFIVGNAAEGENVFYVRRADEKETFLTKVNVELSTKFEDWVNSDVLDMQTNDVREVVIKDYSVNEDEGRIERREEFDLTRDDSSSDWKLEGLDESEEIQTSELNSLLGKLNNLKIVGLRPRPEGLLPNLEIDPEVVRNQLQLDSIVIDLQRKGFMFAKDKDGNLQLLGKEGQLSLALSDGIAYDVYFGNLFTGTEFDVAFGLEETEEGGEGEQGLEPTRLKEDEEVSLSEQKSRYLFVAARLEPKFLGEEPQPPVKPEESASESSEEQPVEGNDGEEGEAAEKEAPPEESPEEKYEREFKDYQELKKTYDEKLQEAKDNVAALNERFGEWYYVISADDFEEINIAREDLVKKKEKDEDAPETPGENPTGGPSFTPPAPEKPAEREADSSTEDETPDTPVEAPKE</sequence>
<feature type="domain" description="DUF4340" evidence="2">
    <location>
        <begin position="83"/>
        <end position="273"/>
    </location>
</feature>
<name>A0A517TDX5_9PLAN</name>
<gene>
    <name evidence="3" type="ORF">V22_38480</name>
</gene>